<keyword evidence="1" id="KW-0732">Signal</keyword>
<dbReference type="PROSITE" id="PS51257">
    <property type="entry name" value="PROKAR_LIPOPROTEIN"/>
    <property type="match status" value="1"/>
</dbReference>
<reference evidence="3 4" key="1">
    <citation type="submission" date="2020-02" db="EMBL/GenBank/DDBJ databases">
        <title>Rhodobacter algicola sp. nov., isolated from microalga culture.</title>
        <authorList>
            <person name="Park C.-Y."/>
        </authorList>
    </citation>
    <scope>NUCLEOTIDE SEQUENCE [LARGE SCALE GENOMIC DNA]</scope>
    <source>
        <strain evidence="3 4">ETT8</strain>
    </source>
</reference>
<dbReference type="EMBL" id="JAAIKE010000001">
    <property type="protein sequence ID" value="NEX45261.1"/>
    <property type="molecule type" value="Genomic_DNA"/>
</dbReference>
<dbReference type="InterPro" id="IPR024952">
    <property type="entry name" value="LPP20-like_dom"/>
</dbReference>
<evidence type="ECO:0000256" key="1">
    <source>
        <dbReference type="SAM" id="SignalP"/>
    </source>
</evidence>
<dbReference type="AlphaFoldDB" id="A0A6B3RIL8"/>
<dbReference type="Pfam" id="PF02169">
    <property type="entry name" value="LPP20"/>
    <property type="match status" value="1"/>
</dbReference>
<name>A0A6B3RIL8_9RHOB</name>
<accession>A0A6B3RIL8</accession>
<evidence type="ECO:0000313" key="3">
    <source>
        <dbReference type="EMBL" id="NEX45261.1"/>
    </source>
</evidence>
<gene>
    <name evidence="3" type="ORF">G3572_03520</name>
</gene>
<evidence type="ECO:0000313" key="4">
    <source>
        <dbReference type="Proteomes" id="UP000481421"/>
    </source>
</evidence>
<organism evidence="3 4">
    <name type="scientific">Pseudotabrizicola algicola</name>
    <dbReference type="NCBI Taxonomy" id="2709381"/>
    <lineage>
        <taxon>Bacteria</taxon>
        <taxon>Pseudomonadati</taxon>
        <taxon>Pseudomonadota</taxon>
        <taxon>Alphaproteobacteria</taxon>
        <taxon>Rhodobacterales</taxon>
        <taxon>Paracoccaceae</taxon>
        <taxon>Pseudotabrizicola</taxon>
    </lineage>
</organism>
<keyword evidence="4" id="KW-1185">Reference proteome</keyword>
<feature type="chain" id="PRO_5025484248" description="Lipoprotein LPP20-like domain-containing protein" evidence="1">
    <location>
        <begin position="26"/>
        <end position="178"/>
    </location>
</feature>
<comment type="caution">
    <text evidence="3">The sequence shown here is derived from an EMBL/GenBank/DDBJ whole genome shotgun (WGS) entry which is preliminary data.</text>
</comment>
<dbReference type="Proteomes" id="UP000481421">
    <property type="component" value="Unassembled WGS sequence"/>
</dbReference>
<feature type="signal peptide" evidence="1">
    <location>
        <begin position="1"/>
        <end position="25"/>
    </location>
</feature>
<dbReference type="RefSeq" id="WP_164609269.1">
    <property type="nucleotide sequence ID" value="NZ_JAAIKE010000001.1"/>
</dbReference>
<evidence type="ECO:0000259" key="2">
    <source>
        <dbReference type="Pfam" id="PF02169"/>
    </source>
</evidence>
<protein>
    <recommendedName>
        <fullName evidence="2">Lipoprotein LPP20-like domain-containing protein</fullName>
    </recommendedName>
</protein>
<proteinExistence type="predicted"/>
<feature type="domain" description="Lipoprotein LPP20-like" evidence="2">
    <location>
        <begin position="86"/>
        <end position="163"/>
    </location>
</feature>
<sequence>MRLSPRFAPPAAALACLLLTAGCMGSGPRAVDAVPLDATDRTLALAQTKDMLDHMDRAAPVPQVEPVASAALTGRGFSQVSGQPGATLNERRLLAMRAARLDALRDLTEQVHGIRISSDSLLSDAVLRNDRLSAHVEGSLRGARTVSIEPKGDDGYSVVMELDPDTVAYILRAVRAGA</sequence>